<dbReference type="PROSITE" id="PS50943">
    <property type="entry name" value="HTH_CROC1"/>
    <property type="match status" value="1"/>
</dbReference>
<dbReference type="SUPFAM" id="SSF47413">
    <property type="entry name" value="lambda repressor-like DNA-binding domains"/>
    <property type="match status" value="1"/>
</dbReference>
<keyword evidence="5" id="KW-1185">Reference proteome</keyword>
<dbReference type="PANTHER" id="PTHR46558:SF4">
    <property type="entry name" value="DNA-BIDING PHAGE PROTEIN"/>
    <property type="match status" value="1"/>
</dbReference>
<keyword evidence="2" id="KW-0472">Membrane</keyword>
<dbReference type="Gene3D" id="1.10.260.40">
    <property type="entry name" value="lambda repressor-like DNA-binding domains"/>
    <property type="match status" value="1"/>
</dbReference>
<name>A0ABS2FUH2_9FIRM</name>
<reference evidence="4 5" key="1">
    <citation type="journal article" date="2021" name="Sci. Rep.">
        <title>The distribution of antibiotic resistance genes in chicken gut microbiota commensals.</title>
        <authorList>
            <person name="Juricova H."/>
            <person name="Matiasovicova J."/>
            <person name="Kubasova T."/>
            <person name="Cejkova D."/>
            <person name="Rychlik I."/>
        </authorList>
    </citation>
    <scope>NUCLEOTIDE SEQUENCE [LARGE SCALE GENOMIC DNA]</scope>
    <source>
        <strain evidence="4 5">An411</strain>
    </source>
</reference>
<dbReference type="CDD" id="cd00093">
    <property type="entry name" value="HTH_XRE"/>
    <property type="match status" value="1"/>
</dbReference>
<dbReference type="SMART" id="SM00530">
    <property type="entry name" value="HTH_XRE"/>
    <property type="match status" value="1"/>
</dbReference>
<gene>
    <name evidence="4" type="ORF">H9X91_03645</name>
</gene>
<feature type="domain" description="HTH cro/C1-type" evidence="3">
    <location>
        <begin position="57"/>
        <end position="111"/>
    </location>
</feature>
<comment type="caution">
    <text evidence="4">The sequence shown here is derived from an EMBL/GenBank/DDBJ whole genome shotgun (WGS) entry which is preliminary data.</text>
</comment>
<evidence type="ECO:0000313" key="4">
    <source>
        <dbReference type="EMBL" id="MBM6850531.1"/>
    </source>
</evidence>
<keyword evidence="2" id="KW-0812">Transmembrane</keyword>
<accession>A0ABS2FUH2</accession>
<dbReference type="InterPro" id="IPR001387">
    <property type="entry name" value="Cro/C1-type_HTH"/>
</dbReference>
<proteinExistence type="predicted"/>
<dbReference type="Proteomes" id="UP000719500">
    <property type="component" value="Unassembled WGS sequence"/>
</dbReference>
<keyword evidence="2" id="KW-1133">Transmembrane helix</keyword>
<dbReference type="EMBL" id="JACSNX010000003">
    <property type="protein sequence ID" value="MBM6850531.1"/>
    <property type="molecule type" value="Genomic_DNA"/>
</dbReference>
<protein>
    <submittedName>
        <fullName evidence="4">Helix-turn-helix transcriptional regulator</fullName>
    </submittedName>
</protein>
<evidence type="ECO:0000313" key="5">
    <source>
        <dbReference type="Proteomes" id="UP000719500"/>
    </source>
</evidence>
<dbReference type="RefSeq" id="WP_204802627.1">
    <property type="nucleotide sequence ID" value="NZ_JACSNX010000003.1"/>
</dbReference>
<dbReference type="InterPro" id="IPR010982">
    <property type="entry name" value="Lambda_DNA-bd_dom_sf"/>
</dbReference>
<dbReference type="Pfam" id="PF01381">
    <property type="entry name" value="HTH_3"/>
    <property type="match status" value="1"/>
</dbReference>
<evidence type="ECO:0000256" key="2">
    <source>
        <dbReference type="SAM" id="Phobius"/>
    </source>
</evidence>
<evidence type="ECO:0000256" key="1">
    <source>
        <dbReference type="ARBA" id="ARBA00023125"/>
    </source>
</evidence>
<organism evidence="4 5">
    <name type="scientific">Oscillibacter valericigenes</name>
    <dbReference type="NCBI Taxonomy" id="351091"/>
    <lineage>
        <taxon>Bacteria</taxon>
        <taxon>Bacillati</taxon>
        <taxon>Bacillota</taxon>
        <taxon>Clostridia</taxon>
        <taxon>Eubacteriales</taxon>
        <taxon>Oscillospiraceae</taxon>
        <taxon>Oscillibacter</taxon>
    </lineage>
</organism>
<evidence type="ECO:0000259" key="3">
    <source>
        <dbReference type="PROSITE" id="PS50943"/>
    </source>
</evidence>
<keyword evidence="1" id="KW-0238">DNA-binding</keyword>
<sequence length="121" mass="13513">MTMASIVMIPLLLLFLAIWAGLLYLLVLLIRALRKYLRGGEARREKAETCRTLGEILKTHRMRCQMTQEFVAEALGVSRQAVSKWERGAADPSTSNLLALAKLFGVPAEELLRETAGREKA</sequence>
<feature type="transmembrane region" description="Helical" evidence="2">
    <location>
        <begin position="6"/>
        <end position="30"/>
    </location>
</feature>
<dbReference type="PANTHER" id="PTHR46558">
    <property type="entry name" value="TRACRIPTIONAL REGULATORY PROTEIN-RELATED-RELATED"/>
    <property type="match status" value="1"/>
</dbReference>